<gene>
    <name evidence="2" type="ORF">OP10G_0107</name>
</gene>
<sequence length="151" mass="15672">MLIAAALPEIFRRCKPLAKTIADTLIKAGETVQRMAETDEPKAATVADAPVADDLTVVDAIVVEPGTGTAAEAPNPDVKEDTTKVGAGTKEVDLNTASPTGHEEIASQIAAEAKGDGAASEPVSPRPRKARKPLEPDQPRNPKRTKNSSAG</sequence>
<feature type="compositionally biased region" description="Basic residues" evidence="1">
    <location>
        <begin position="141"/>
        <end position="151"/>
    </location>
</feature>
<reference evidence="2 3" key="1">
    <citation type="journal article" date="2014" name="PLoS ONE">
        <title>The first complete genome sequence of the class fimbriimonadia in the phylum armatimonadetes.</title>
        <authorList>
            <person name="Hu Z.Y."/>
            <person name="Wang Y.Z."/>
            <person name="Im W.T."/>
            <person name="Wang S.Y."/>
            <person name="Zhao G.P."/>
            <person name="Zheng H.J."/>
            <person name="Quan Z.X."/>
        </authorList>
    </citation>
    <scope>NUCLEOTIDE SEQUENCE [LARGE SCALE GENOMIC DNA]</scope>
    <source>
        <strain evidence="2">Gsoil 348</strain>
    </source>
</reference>
<accession>A0A068NL24</accession>
<proteinExistence type="predicted"/>
<evidence type="ECO:0000256" key="1">
    <source>
        <dbReference type="SAM" id="MobiDB-lite"/>
    </source>
</evidence>
<dbReference type="EMBL" id="CP007139">
    <property type="protein sequence ID" value="AIE83475.1"/>
    <property type="molecule type" value="Genomic_DNA"/>
</dbReference>
<protein>
    <submittedName>
        <fullName evidence="2">Uncharacterized protein</fullName>
    </submittedName>
</protein>
<feature type="region of interest" description="Disordered" evidence="1">
    <location>
        <begin position="66"/>
        <end position="151"/>
    </location>
</feature>
<dbReference type="HOGENOM" id="CLU_1728674_0_0_0"/>
<evidence type="ECO:0000313" key="3">
    <source>
        <dbReference type="Proteomes" id="UP000027982"/>
    </source>
</evidence>
<name>A0A068NL24_FIMGI</name>
<dbReference type="AlphaFoldDB" id="A0A068NL24"/>
<keyword evidence="3" id="KW-1185">Reference proteome</keyword>
<evidence type="ECO:0000313" key="2">
    <source>
        <dbReference type="EMBL" id="AIE83475.1"/>
    </source>
</evidence>
<organism evidence="2 3">
    <name type="scientific">Fimbriimonas ginsengisoli Gsoil 348</name>
    <dbReference type="NCBI Taxonomy" id="661478"/>
    <lineage>
        <taxon>Bacteria</taxon>
        <taxon>Bacillati</taxon>
        <taxon>Armatimonadota</taxon>
        <taxon>Fimbriimonadia</taxon>
        <taxon>Fimbriimonadales</taxon>
        <taxon>Fimbriimonadaceae</taxon>
        <taxon>Fimbriimonas</taxon>
    </lineage>
</organism>
<dbReference type="STRING" id="661478.OP10G_0107"/>
<dbReference type="Proteomes" id="UP000027982">
    <property type="component" value="Chromosome"/>
</dbReference>
<dbReference type="KEGG" id="fgi:OP10G_0107"/>